<dbReference type="KEGG" id="mae:Maeo_1387"/>
<dbReference type="HOGENOM" id="CLU_203615_0_0_2"/>
<proteinExistence type="predicted"/>
<sequence length="73" mass="8405">MITHINKIEHIKEVVKFVENSGYTINIHTNNKLIMEIGTDRPDFLSKNTIGNVKIHYINSTKLMAKIGIELLR</sequence>
<gene>
    <name evidence="1" type="ordered locus">Maeo_1387</name>
</gene>
<evidence type="ECO:0000313" key="2">
    <source>
        <dbReference type="Proteomes" id="UP000001106"/>
    </source>
</evidence>
<accession>A6UWU1</accession>
<dbReference type="RefSeq" id="WP_011974095.1">
    <property type="nucleotide sequence ID" value="NC_009635.1"/>
</dbReference>
<dbReference type="GeneID" id="5327433"/>
<name>A6UWU1_META3</name>
<keyword evidence="2" id="KW-1185">Reference proteome</keyword>
<protein>
    <submittedName>
        <fullName evidence="1">Uncharacterized protein</fullName>
    </submittedName>
</protein>
<reference evidence="1" key="1">
    <citation type="submission" date="2007-06" db="EMBL/GenBank/DDBJ databases">
        <title>Complete sequence of Methanococcus aeolicus Nankai-3.</title>
        <authorList>
            <consortium name="US DOE Joint Genome Institute"/>
            <person name="Copeland A."/>
            <person name="Lucas S."/>
            <person name="Lapidus A."/>
            <person name="Barry K."/>
            <person name="Glavina del Rio T."/>
            <person name="Dalin E."/>
            <person name="Tice H."/>
            <person name="Pitluck S."/>
            <person name="Chain P."/>
            <person name="Malfatti S."/>
            <person name="Shin M."/>
            <person name="Vergez L."/>
            <person name="Schmutz J."/>
            <person name="Larimer F."/>
            <person name="Land M."/>
            <person name="Hauser L."/>
            <person name="Kyrpides N."/>
            <person name="Lykidis A."/>
            <person name="Sieprawska-Lupa M."/>
            <person name="Whitman W.B."/>
            <person name="Richardson P."/>
        </authorList>
    </citation>
    <scope>NUCLEOTIDE SEQUENCE [LARGE SCALE GENOMIC DNA]</scope>
    <source>
        <strain evidence="1">Nankai-3</strain>
    </source>
</reference>
<dbReference type="AlphaFoldDB" id="A6UWU1"/>
<dbReference type="eggNOG" id="arCOG06675">
    <property type="taxonomic scope" value="Archaea"/>
</dbReference>
<dbReference type="OrthoDB" id="59537at2157"/>
<dbReference type="Proteomes" id="UP000001106">
    <property type="component" value="Chromosome"/>
</dbReference>
<evidence type="ECO:0000313" key="1">
    <source>
        <dbReference type="EMBL" id="ABR56963.1"/>
    </source>
</evidence>
<organism evidence="1 2">
    <name type="scientific">Methanococcus aeolicus (strain ATCC BAA-1280 / DSM 17508 / OCM 812 / Nankai-3)</name>
    <dbReference type="NCBI Taxonomy" id="419665"/>
    <lineage>
        <taxon>Archaea</taxon>
        <taxon>Methanobacteriati</taxon>
        <taxon>Methanobacteriota</taxon>
        <taxon>Methanomada group</taxon>
        <taxon>Methanococci</taxon>
        <taxon>Methanococcales</taxon>
        <taxon>Methanococcaceae</taxon>
        <taxon>Methanococcus</taxon>
    </lineage>
</organism>
<dbReference type="STRING" id="419665.Maeo_1387"/>
<dbReference type="EMBL" id="CP000743">
    <property type="protein sequence ID" value="ABR56963.1"/>
    <property type="molecule type" value="Genomic_DNA"/>
</dbReference>